<gene>
    <name evidence="7" type="ORF">ENV62_06925</name>
</gene>
<evidence type="ECO:0000256" key="5">
    <source>
        <dbReference type="ARBA" id="ARBA00023136"/>
    </source>
</evidence>
<accession>A0A7C3WHS1</accession>
<dbReference type="PANTHER" id="PTHR38825:SF1">
    <property type="entry name" value="TRANSPORTER, LYSE FAMILY"/>
    <property type="match status" value="1"/>
</dbReference>
<comment type="subcellular location">
    <subcellularLocation>
        <location evidence="1">Cell membrane</location>
        <topology evidence="1">Multi-pass membrane protein</topology>
    </subcellularLocation>
</comment>
<keyword evidence="5 6" id="KW-0472">Membrane</keyword>
<feature type="transmembrane region" description="Helical" evidence="6">
    <location>
        <begin position="188"/>
        <end position="208"/>
    </location>
</feature>
<dbReference type="Pfam" id="PF01810">
    <property type="entry name" value="LysE"/>
    <property type="match status" value="1"/>
</dbReference>
<evidence type="ECO:0000313" key="7">
    <source>
        <dbReference type="EMBL" id="HGB14949.1"/>
    </source>
</evidence>
<evidence type="ECO:0000256" key="1">
    <source>
        <dbReference type="ARBA" id="ARBA00004651"/>
    </source>
</evidence>
<feature type="transmembrane region" description="Helical" evidence="6">
    <location>
        <begin position="151"/>
        <end position="176"/>
    </location>
</feature>
<comment type="caution">
    <text evidence="7">The sequence shown here is derived from an EMBL/GenBank/DDBJ whole genome shotgun (WGS) entry which is preliminary data.</text>
</comment>
<sequence>MSAVDFWILAGVPATSFVVALSGALMPGPLLTVTIGESARRGFWAGPLIILGHSALELALVILLLIGVGAWLHRPWILGIVGLGGAAMLGWMGLGLLRASRVSRLEFDPEAAGGLHPVWAGVLMSLANPYWLIWWLTIGLGYVLFSARYGLLGVFLFYVGHILADFAWYTMVSAAVAQGRRFLSDSVYRGFLAGCGAFLFAFGGYFGFQGIRFLLKV</sequence>
<evidence type="ECO:0000256" key="2">
    <source>
        <dbReference type="ARBA" id="ARBA00022475"/>
    </source>
</evidence>
<dbReference type="PANTHER" id="PTHR38825">
    <property type="entry name" value="LYSINE EXPORTER PROTEIN (LYSE/YGGA)"/>
    <property type="match status" value="1"/>
</dbReference>
<proteinExistence type="predicted"/>
<feature type="transmembrane region" description="Helical" evidence="6">
    <location>
        <begin position="43"/>
        <end position="70"/>
    </location>
</feature>
<keyword evidence="3 6" id="KW-0812">Transmembrane</keyword>
<protein>
    <submittedName>
        <fullName evidence="7">Lysine transporter LysE</fullName>
    </submittedName>
</protein>
<dbReference type="AlphaFoldDB" id="A0A7C3WHS1"/>
<keyword evidence="4 6" id="KW-1133">Transmembrane helix</keyword>
<feature type="transmembrane region" description="Helical" evidence="6">
    <location>
        <begin position="76"/>
        <end position="97"/>
    </location>
</feature>
<feature type="transmembrane region" description="Helical" evidence="6">
    <location>
        <begin position="118"/>
        <end position="145"/>
    </location>
</feature>
<evidence type="ECO:0000256" key="3">
    <source>
        <dbReference type="ARBA" id="ARBA00022692"/>
    </source>
</evidence>
<dbReference type="EMBL" id="DTHB01000048">
    <property type="protein sequence ID" value="HGB14949.1"/>
    <property type="molecule type" value="Genomic_DNA"/>
</dbReference>
<reference evidence="7" key="1">
    <citation type="journal article" date="2020" name="mSystems">
        <title>Genome- and Community-Level Interaction Insights into Carbon Utilization and Element Cycling Functions of Hydrothermarchaeota in Hydrothermal Sediment.</title>
        <authorList>
            <person name="Zhou Z."/>
            <person name="Liu Y."/>
            <person name="Xu W."/>
            <person name="Pan J."/>
            <person name="Luo Z.H."/>
            <person name="Li M."/>
        </authorList>
    </citation>
    <scope>NUCLEOTIDE SEQUENCE [LARGE SCALE GENOMIC DNA]</scope>
    <source>
        <strain evidence="7">SpSt-776</strain>
    </source>
</reference>
<dbReference type="InterPro" id="IPR001123">
    <property type="entry name" value="LeuE-type"/>
</dbReference>
<evidence type="ECO:0000256" key="4">
    <source>
        <dbReference type="ARBA" id="ARBA00022989"/>
    </source>
</evidence>
<evidence type="ECO:0000256" key="6">
    <source>
        <dbReference type="SAM" id="Phobius"/>
    </source>
</evidence>
<name>A0A7C3WHS1_9BACT</name>
<keyword evidence="2" id="KW-1003">Cell membrane</keyword>
<organism evidence="7">
    <name type="scientific">Desulfobacca acetoxidans</name>
    <dbReference type="NCBI Taxonomy" id="60893"/>
    <lineage>
        <taxon>Bacteria</taxon>
        <taxon>Pseudomonadati</taxon>
        <taxon>Thermodesulfobacteriota</taxon>
        <taxon>Desulfobaccia</taxon>
        <taxon>Desulfobaccales</taxon>
        <taxon>Desulfobaccaceae</taxon>
        <taxon>Desulfobacca</taxon>
    </lineage>
</organism>
<dbReference type="GO" id="GO:0006865">
    <property type="term" value="P:amino acid transport"/>
    <property type="evidence" value="ECO:0007669"/>
    <property type="project" value="InterPro"/>
</dbReference>
<dbReference type="GO" id="GO:0005886">
    <property type="term" value="C:plasma membrane"/>
    <property type="evidence" value="ECO:0007669"/>
    <property type="project" value="UniProtKB-SubCell"/>
</dbReference>
<feature type="transmembrane region" description="Helical" evidence="6">
    <location>
        <begin position="6"/>
        <end position="31"/>
    </location>
</feature>